<keyword evidence="2" id="KW-1133">Transmembrane helix</keyword>
<evidence type="ECO:0000313" key="3">
    <source>
        <dbReference type="EMBL" id="OHA83398.1"/>
    </source>
</evidence>
<feature type="compositionally biased region" description="Polar residues" evidence="1">
    <location>
        <begin position="271"/>
        <end position="286"/>
    </location>
</feature>
<keyword evidence="2" id="KW-0472">Membrane</keyword>
<name>A0A1G2SEZ5_9BACT</name>
<keyword evidence="2" id="KW-0812">Transmembrane</keyword>
<feature type="region of interest" description="Disordered" evidence="1">
    <location>
        <begin position="246"/>
        <end position="292"/>
    </location>
</feature>
<evidence type="ECO:0000256" key="1">
    <source>
        <dbReference type="SAM" id="MobiDB-lite"/>
    </source>
</evidence>
<proteinExistence type="predicted"/>
<feature type="compositionally biased region" description="Low complexity" evidence="1">
    <location>
        <begin position="258"/>
        <end position="270"/>
    </location>
</feature>
<feature type="region of interest" description="Disordered" evidence="1">
    <location>
        <begin position="192"/>
        <end position="214"/>
    </location>
</feature>
<dbReference type="AlphaFoldDB" id="A0A1G2SEZ5"/>
<evidence type="ECO:0000313" key="4">
    <source>
        <dbReference type="Proteomes" id="UP000177987"/>
    </source>
</evidence>
<sequence>MFDKLIYGVVMLFLSLVTVLCAGVVYKSLTQGKPRDPPVIHADLCKIVPPKGATLASPYTGDCKNGLAEGYGRAVLWTNSKRGKKTHSVTFNGTFKRGIFTGKGTEQHFDGRTYSWFEGTFKKWRRWNGTLRSGITYASAVEQLKYAGGKATILAKATQSSEPTLQKNAASASNGEIEELLTQEQSTLVPLSTATDNTNTTESPNPPTQSDEGPSVIGAIFKAFAISLDRQIEEKVRDRIRQKVDDKLQQNGVAPSPQNTNQNSTTATSNDVANASPPQSNQSSTAPKVIWR</sequence>
<feature type="transmembrane region" description="Helical" evidence="2">
    <location>
        <begin position="6"/>
        <end position="26"/>
    </location>
</feature>
<evidence type="ECO:0000256" key="2">
    <source>
        <dbReference type="SAM" id="Phobius"/>
    </source>
</evidence>
<gene>
    <name evidence="3" type="ORF">A2937_03690</name>
</gene>
<protein>
    <recommendedName>
        <fullName evidence="5">MORN repeat-containing protein</fullName>
    </recommendedName>
</protein>
<reference evidence="3 4" key="1">
    <citation type="journal article" date="2016" name="Nat. Commun.">
        <title>Thousands of microbial genomes shed light on interconnected biogeochemical processes in an aquifer system.</title>
        <authorList>
            <person name="Anantharaman K."/>
            <person name="Brown C.T."/>
            <person name="Hug L.A."/>
            <person name="Sharon I."/>
            <person name="Castelle C.J."/>
            <person name="Probst A.J."/>
            <person name="Thomas B.C."/>
            <person name="Singh A."/>
            <person name="Wilkins M.J."/>
            <person name="Karaoz U."/>
            <person name="Brodie E.L."/>
            <person name="Williams K.H."/>
            <person name="Hubbard S.S."/>
            <person name="Banfield J.F."/>
        </authorList>
    </citation>
    <scope>NUCLEOTIDE SEQUENCE [LARGE SCALE GENOMIC DNA]</scope>
</reference>
<dbReference type="EMBL" id="MHUW01000017">
    <property type="protein sequence ID" value="OHA83398.1"/>
    <property type="molecule type" value="Genomic_DNA"/>
</dbReference>
<dbReference type="Proteomes" id="UP000177987">
    <property type="component" value="Unassembled WGS sequence"/>
</dbReference>
<dbReference type="STRING" id="1802727.A2937_03690"/>
<evidence type="ECO:0008006" key="5">
    <source>
        <dbReference type="Google" id="ProtNLM"/>
    </source>
</evidence>
<organism evidence="3 4">
    <name type="scientific">Candidatus Yonathbacteria bacterium RIFCSPLOWO2_01_FULL_47_33b</name>
    <dbReference type="NCBI Taxonomy" id="1802727"/>
    <lineage>
        <taxon>Bacteria</taxon>
        <taxon>Candidatus Yonathiibacteriota</taxon>
    </lineage>
</organism>
<accession>A0A1G2SEZ5</accession>
<comment type="caution">
    <text evidence="3">The sequence shown here is derived from an EMBL/GenBank/DDBJ whole genome shotgun (WGS) entry which is preliminary data.</text>
</comment>